<comment type="subcellular location">
    <subcellularLocation>
        <location evidence="1">Cell envelope</location>
    </subcellularLocation>
</comment>
<dbReference type="Pfam" id="PF13247">
    <property type="entry name" value="Fer4_11"/>
    <property type="match status" value="1"/>
</dbReference>
<accession>A0A1J5S8E2</accession>
<feature type="transmembrane region" description="Helical" evidence="8">
    <location>
        <begin position="346"/>
        <end position="365"/>
    </location>
</feature>
<reference evidence="10" key="1">
    <citation type="submission" date="2016-10" db="EMBL/GenBank/DDBJ databases">
        <title>Sequence of Gallionella enrichment culture.</title>
        <authorList>
            <person name="Poehlein A."/>
            <person name="Muehling M."/>
            <person name="Daniel R."/>
        </authorList>
    </citation>
    <scope>NUCLEOTIDE SEQUENCE</scope>
</reference>
<dbReference type="PROSITE" id="PS51379">
    <property type="entry name" value="4FE4S_FER_2"/>
    <property type="match status" value="2"/>
</dbReference>
<dbReference type="AlphaFoldDB" id="A0A1J5S8E2"/>
<dbReference type="PANTHER" id="PTHR43545:SF6">
    <property type="entry name" value="FORMATE DEHYDROGENASE, NITRATE-INDUCIBLE, IRON-SULFUR SUBUNIT"/>
    <property type="match status" value="1"/>
</dbReference>
<evidence type="ECO:0000259" key="9">
    <source>
        <dbReference type="PROSITE" id="PS51379"/>
    </source>
</evidence>
<keyword evidence="6" id="KW-0411">Iron-sulfur</keyword>
<evidence type="ECO:0000256" key="8">
    <source>
        <dbReference type="SAM" id="Phobius"/>
    </source>
</evidence>
<feature type="domain" description="4Fe-4S ferredoxin-type" evidence="9">
    <location>
        <begin position="143"/>
        <end position="172"/>
    </location>
</feature>
<dbReference type="SUPFAM" id="SSF54862">
    <property type="entry name" value="4Fe-4S ferredoxins"/>
    <property type="match status" value="1"/>
</dbReference>
<dbReference type="GO" id="GO:0051539">
    <property type="term" value="F:4 iron, 4 sulfur cluster binding"/>
    <property type="evidence" value="ECO:0007669"/>
    <property type="project" value="UniProtKB-KW"/>
</dbReference>
<dbReference type="GO" id="GO:0030313">
    <property type="term" value="C:cell envelope"/>
    <property type="evidence" value="ECO:0007669"/>
    <property type="project" value="UniProtKB-SubCell"/>
</dbReference>
<gene>
    <name evidence="10" type="primary">dmsB</name>
    <name evidence="10" type="ORF">GALL_199640</name>
</gene>
<sequence length="510" mass="53839">MSIDPSPTLTRDASGPVLLATLLAEQGRLATPAARFAHAHDASPGLAGVYRDLIPLAAPAPGEQYAFEVDLDACTGCKACVAACHSLNGLDEDETWRDVGLVLGSADGRPYQQTITSACHHCADPGCLNGCPVAAYEKDPTSGIVRHLDDQCIGCQYCILTCPYDVPKYNDRLGIVRKCDLCHGRLAHGEAPACVQACPTSAIRVVTVALGPDRRGDTTGFLSAAPSPSHTRPTTRYVSARPIPDDARPADAEATVVQHGHAPLAFMLVGTQLSLGALLADARIPALVLASGGLLASIGHLGRPERAWRAFLGLRTSWLSREILLFGAYLPLLAATVLFSSTLLGVLAAAVGAAGVLSSVMIYAVTPRLYWRLPWTLARFGATVLVGALEAEALHRPLAFALLAFGSVSLARLTLELAQAARVPASRRALNGPLRAEHVARHALPVLALAVWILGFPWPALVLLGLGELFERTLYFKAVDPSKMPGLARLSESERRHGVAESNSSAEAIG</sequence>
<proteinExistence type="predicted"/>
<dbReference type="InterPro" id="IPR017896">
    <property type="entry name" value="4Fe4S_Fe-S-bd"/>
</dbReference>
<feature type="transmembrane region" description="Helical" evidence="8">
    <location>
        <begin position="442"/>
        <end position="466"/>
    </location>
</feature>
<dbReference type="CDD" id="cd16371">
    <property type="entry name" value="DMSOR_beta_like"/>
    <property type="match status" value="1"/>
</dbReference>
<dbReference type="InterPro" id="IPR017900">
    <property type="entry name" value="4Fe4S_Fe_S_CS"/>
</dbReference>
<keyword evidence="8" id="KW-0812">Transmembrane</keyword>
<keyword evidence="2" id="KW-0004">4Fe-4S</keyword>
<keyword evidence="5" id="KW-0408">Iron</keyword>
<evidence type="ECO:0000256" key="5">
    <source>
        <dbReference type="ARBA" id="ARBA00023004"/>
    </source>
</evidence>
<dbReference type="Pfam" id="PF04976">
    <property type="entry name" value="DmsC"/>
    <property type="match status" value="1"/>
</dbReference>
<dbReference type="Gene3D" id="3.30.70.20">
    <property type="match status" value="2"/>
</dbReference>
<organism evidence="10">
    <name type="scientific">mine drainage metagenome</name>
    <dbReference type="NCBI Taxonomy" id="410659"/>
    <lineage>
        <taxon>unclassified sequences</taxon>
        <taxon>metagenomes</taxon>
        <taxon>ecological metagenomes</taxon>
    </lineage>
</organism>
<feature type="domain" description="4Fe-4S ferredoxin-type" evidence="9">
    <location>
        <begin position="65"/>
        <end position="95"/>
    </location>
</feature>
<evidence type="ECO:0000256" key="7">
    <source>
        <dbReference type="SAM" id="MobiDB-lite"/>
    </source>
</evidence>
<evidence type="ECO:0000256" key="2">
    <source>
        <dbReference type="ARBA" id="ARBA00022485"/>
    </source>
</evidence>
<dbReference type="GO" id="GO:0016020">
    <property type="term" value="C:membrane"/>
    <property type="evidence" value="ECO:0007669"/>
    <property type="project" value="InterPro"/>
</dbReference>
<name>A0A1J5S8E2_9ZZZZ</name>
<dbReference type="PANTHER" id="PTHR43545">
    <property type="entry name" value="FORMATE DEHYDROGENASE, NITRATE-INDUCIBLE, IRON-SULFUR SUBUNIT"/>
    <property type="match status" value="1"/>
</dbReference>
<evidence type="ECO:0000256" key="4">
    <source>
        <dbReference type="ARBA" id="ARBA00022737"/>
    </source>
</evidence>
<feature type="transmembrane region" description="Helical" evidence="8">
    <location>
        <begin position="284"/>
        <end position="302"/>
    </location>
</feature>
<keyword evidence="8" id="KW-0472">Membrane</keyword>
<feature type="compositionally biased region" description="Polar residues" evidence="7">
    <location>
        <begin position="501"/>
        <end position="510"/>
    </location>
</feature>
<keyword evidence="8" id="KW-1133">Transmembrane helix</keyword>
<feature type="transmembrane region" description="Helical" evidence="8">
    <location>
        <begin position="323"/>
        <end position="340"/>
    </location>
</feature>
<evidence type="ECO:0000256" key="6">
    <source>
        <dbReference type="ARBA" id="ARBA00023014"/>
    </source>
</evidence>
<protein>
    <submittedName>
        <fullName evidence="10">Anaerobic dimethyl sulfoxide reductase chain B</fullName>
    </submittedName>
</protein>
<dbReference type="InterPro" id="IPR051555">
    <property type="entry name" value="FDH_Electron_Transfer_Unit"/>
</dbReference>
<comment type="caution">
    <text evidence="10">The sequence shown here is derived from an EMBL/GenBank/DDBJ whole genome shotgun (WGS) entry which is preliminary data.</text>
</comment>
<dbReference type="InterPro" id="IPR007059">
    <property type="entry name" value="DmsC"/>
</dbReference>
<evidence type="ECO:0000256" key="3">
    <source>
        <dbReference type="ARBA" id="ARBA00022723"/>
    </source>
</evidence>
<dbReference type="GO" id="GO:0019645">
    <property type="term" value="P:anaerobic electron transport chain"/>
    <property type="evidence" value="ECO:0007669"/>
    <property type="project" value="InterPro"/>
</dbReference>
<keyword evidence="3" id="KW-0479">Metal-binding</keyword>
<dbReference type="GO" id="GO:0046872">
    <property type="term" value="F:metal ion binding"/>
    <property type="evidence" value="ECO:0007669"/>
    <property type="project" value="UniProtKB-KW"/>
</dbReference>
<feature type="region of interest" description="Disordered" evidence="7">
    <location>
        <begin position="490"/>
        <end position="510"/>
    </location>
</feature>
<dbReference type="EMBL" id="MLJW01000124">
    <property type="protein sequence ID" value="OIQ98043.1"/>
    <property type="molecule type" value="Genomic_DNA"/>
</dbReference>
<keyword evidence="4" id="KW-0677">Repeat</keyword>
<dbReference type="PROSITE" id="PS00198">
    <property type="entry name" value="4FE4S_FER_1"/>
    <property type="match status" value="1"/>
</dbReference>
<evidence type="ECO:0000313" key="10">
    <source>
        <dbReference type="EMBL" id="OIQ98043.1"/>
    </source>
</evidence>
<evidence type="ECO:0000256" key="1">
    <source>
        <dbReference type="ARBA" id="ARBA00004196"/>
    </source>
</evidence>